<accession>A0A482WM91</accession>
<sequence>MNCVRKRQQKERELLCLILFAYRVWTEWETLQVFYALEKQSREWPLANNFVRDRRNAIFTETTLGAYTLVCAGLLIGHLTGELNNARITIGQALSTFGLRILAPISKKAGQCTRGCATLYRRKNYLLKHII</sequence>
<protein>
    <submittedName>
        <fullName evidence="1">Uncharacterized protein</fullName>
    </submittedName>
</protein>
<keyword evidence="2" id="KW-1185">Reference proteome</keyword>
<gene>
    <name evidence="1" type="ORF">LSTR_LSTR016628</name>
</gene>
<dbReference type="InParanoid" id="A0A482WM91"/>
<dbReference type="AlphaFoldDB" id="A0A482WM91"/>
<organism evidence="1 2">
    <name type="scientific">Laodelphax striatellus</name>
    <name type="common">Small brown planthopper</name>
    <name type="synonym">Delphax striatella</name>
    <dbReference type="NCBI Taxonomy" id="195883"/>
    <lineage>
        <taxon>Eukaryota</taxon>
        <taxon>Metazoa</taxon>
        <taxon>Ecdysozoa</taxon>
        <taxon>Arthropoda</taxon>
        <taxon>Hexapoda</taxon>
        <taxon>Insecta</taxon>
        <taxon>Pterygota</taxon>
        <taxon>Neoptera</taxon>
        <taxon>Paraneoptera</taxon>
        <taxon>Hemiptera</taxon>
        <taxon>Auchenorrhyncha</taxon>
        <taxon>Fulgoroidea</taxon>
        <taxon>Delphacidae</taxon>
        <taxon>Criomorphinae</taxon>
        <taxon>Laodelphax</taxon>
    </lineage>
</organism>
<dbReference type="OrthoDB" id="8180835at2759"/>
<evidence type="ECO:0000313" key="2">
    <source>
        <dbReference type="Proteomes" id="UP000291343"/>
    </source>
</evidence>
<reference evidence="1 2" key="1">
    <citation type="journal article" date="2017" name="Gigascience">
        <title>Genome sequence of the small brown planthopper, Laodelphax striatellus.</title>
        <authorList>
            <person name="Zhu J."/>
            <person name="Jiang F."/>
            <person name="Wang X."/>
            <person name="Yang P."/>
            <person name="Bao Y."/>
            <person name="Zhao W."/>
            <person name="Wang W."/>
            <person name="Lu H."/>
            <person name="Wang Q."/>
            <person name="Cui N."/>
            <person name="Li J."/>
            <person name="Chen X."/>
            <person name="Luo L."/>
            <person name="Yu J."/>
            <person name="Kang L."/>
            <person name="Cui F."/>
        </authorList>
    </citation>
    <scope>NUCLEOTIDE SEQUENCE [LARGE SCALE GENOMIC DNA]</scope>
    <source>
        <strain evidence="1">Lst14</strain>
    </source>
</reference>
<proteinExistence type="predicted"/>
<dbReference type="Proteomes" id="UP000291343">
    <property type="component" value="Unassembled WGS sequence"/>
</dbReference>
<name>A0A482WM91_LAOST</name>
<evidence type="ECO:0000313" key="1">
    <source>
        <dbReference type="EMBL" id="RZF34301.1"/>
    </source>
</evidence>
<comment type="caution">
    <text evidence="1">The sequence shown here is derived from an EMBL/GenBank/DDBJ whole genome shotgun (WGS) entry which is preliminary data.</text>
</comment>
<dbReference type="EMBL" id="QKKF02032062">
    <property type="protein sequence ID" value="RZF34301.1"/>
    <property type="molecule type" value="Genomic_DNA"/>
</dbReference>